<dbReference type="FunFam" id="2.10.70.10:FF:000061">
    <property type="entry name" value="Pappalysin 1"/>
    <property type="match status" value="1"/>
</dbReference>
<dbReference type="InterPro" id="IPR000800">
    <property type="entry name" value="Notch_dom"/>
</dbReference>
<protein>
    <recommendedName>
        <fullName evidence="9">Sushi domain-containing protein</fullName>
    </recommendedName>
</protein>
<comment type="caution">
    <text evidence="10">The sequence shown here is derived from an EMBL/GenBank/DDBJ whole genome shotgun (WGS) entry which is preliminary data.</text>
</comment>
<sequence>MLLWTLLLPFGLLCAALASASQCGMDERSQRVRRNVRIPPGQRRIVGGSCATALARGRRSLPSVEHYRAPHRRKHREAKETAVFLTPGEALYFTGRQEQLRLKSGNVLPGDGFTLQVWIRAEGGQKSPAVIAGLYDKCSYTSQDHGWVLGIEALSDQGTRDPRYFFTLRTDRARKATTIAAHRSYLPNQWVYLAVTYNGKKLKLYVNGAQVATSNEQVGPIFSPLIQKCKILMIGGNAMNQNYRGYLEQFTLWKTARTQEEIISDMGQAVRGLTTTLPQLVLQDSFENVKRAWSPIKGGKYPQLENIYHHGSSLDTILDLPQCGQTLCDHLEVITSYNKFTSFRQPKVVRYRVVNIYDDNHVNPTVTKDQIELQHQKLNEAFSPYNITWELDLLEKNDSFLRHRLILANCDVTKIGDGQCEYECNHMLTGFDGGDCRRTFPFMALKKKQNGVCDMDCNTESFEFDGGDCCNPNVTDVSRTCFDPKSPHRTYLEVNEMKNRLNLDGSTQLNIFFANSSEEELAGVATWPWDKEALAHLGGIVMNPSFYGVQGHTHTVIHEIGHSLGLYHVFRGISEIQSCSDPCMETDPSFETGDLCRDTNPAPKHKMCGDPGPGPGNDTCGFQKFVNTPFNNYMSYADDDCTDSFTPNQVARMHCYLDLVYQSWQPPSKPLPVAIAPQIVERTPTSVTLEWFPPIDGHFYEREVGTACHLCADQRILVQYATNASSPVPCNPFGHWSPREAEGPPDVEQPCETSVRTWSPNSGTNHRTVPTTCLEPHGCSLQLEFSYSVIPQSLTVWVTFVNTEWYTSGAVVDVKLLMVNGKELSLGPQNIFCDVPLTIKLDNIGISEEIYGVQIYTNDKYLEIDAAMITSVPDSPLCADCKPIHYKILRDPPVQGSPPSLISNLYRRFTDMDLLHNSTYKYQVVTVSGSRESVPSPELVYHHGSGYCSDGVIQEDLGEECDDMNKLNGDGCSLFCQQETSFHCLGEPSRCYFHDGDGVCEEFERMTSIKDCGVYTPKGFLDQWASNVSVSHQSEQNCPGWVVTGQPAATQVCQTKVMGLNHAVSQYAWYPCTDTSNFVNFWLKAYFARPVVVAAVIVHVVTDGTNYIDQKTETISVQLIDSKDQLHDLGVHILSCRNNPLVISVMHDLSRPFYHSQTVLISFTSNVVAISGVALRSFHDFDPVTISSCQRGEIYSAALQRCVHYSCEASDCQELDIKNSALNCTGGHYNGAQCYVTCHTGYTLHIHRDDDILKSQAELQIILTCRDGKWSKLVTCEPVDCGIPDKSHVYPASFSCPQETTYGKQCTFQCRPPAQLRGTNNTLTCLEDGLWSFPESVCEVMCLAPPPLPNAILHTSKCLTNGHNVGSFCKYRCKPGYHVFDPLKKTKKKSFKTQCTEDGSWKLFKCIPITCKPPHPKFLGLYQCTNGFKFNSECKLLCEDSDDQLDLRSNVIQCRKDGTWSGSFHLCKSVKGQCPPPFQINSSLKINCSGYDIGSECTPICLHHNEAVILPANMTEKNLLHWMNPLRVKTIICTAGLQWYPMLEEIQCIKSCEPFIGDSYCDGMNNRAFCNYDGGDCCVSTVKTKKVTLFPANCDLQGECACLDPKAQENAPKDAHHPSHG</sequence>
<dbReference type="PANTHER" id="PTHR46130:SF2">
    <property type="entry name" value="PAPPALYSIN-1"/>
    <property type="match status" value="1"/>
</dbReference>
<dbReference type="InterPro" id="IPR024079">
    <property type="entry name" value="MetalloPept_cat_dom_sf"/>
</dbReference>
<evidence type="ECO:0000313" key="11">
    <source>
        <dbReference type="Proteomes" id="UP000812440"/>
    </source>
</evidence>
<dbReference type="Gene3D" id="2.10.70.10">
    <property type="entry name" value="Complement Module, domain 1"/>
    <property type="match status" value="4"/>
</dbReference>
<dbReference type="FunFam" id="2.10.70.10:FF:000057">
    <property type="entry name" value="Pappalysin 1"/>
    <property type="match status" value="1"/>
</dbReference>
<evidence type="ECO:0000256" key="5">
    <source>
        <dbReference type="ARBA" id="ARBA00023180"/>
    </source>
</evidence>
<dbReference type="InterPro" id="IPR008754">
    <property type="entry name" value="Peptidase_M43"/>
</dbReference>
<dbReference type="InterPro" id="IPR006558">
    <property type="entry name" value="LamG-like"/>
</dbReference>
<dbReference type="GO" id="GO:0005615">
    <property type="term" value="C:extracellular space"/>
    <property type="evidence" value="ECO:0007669"/>
    <property type="project" value="TreeGrafter"/>
</dbReference>
<dbReference type="NCBIfam" id="TIGR02232">
    <property type="entry name" value="myxo_disulf_rpt"/>
    <property type="match status" value="1"/>
</dbReference>
<feature type="region of interest" description="Disordered" evidence="7">
    <location>
        <begin position="741"/>
        <end position="763"/>
    </location>
</feature>
<proteinExistence type="inferred from homology"/>
<keyword evidence="3" id="KW-0677">Repeat</keyword>
<comment type="caution">
    <text evidence="6">Lacks conserved residue(s) required for the propagation of feature annotation.</text>
</comment>
<evidence type="ECO:0000256" key="7">
    <source>
        <dbReference type="SAM" id="MobiDB-lite"/>
    </source>
</evidence>
<feature type="compositionally biased region" description="Polar residues" evidence="7">
    <location>
        <begin position="751"/>
        <end position="763"/>
    </location>
</feature>
<dbReference type="SUPFAM" id="SSF55486">
    <property type="entry name" value="Metalloproteases ('zincins'), catalytic domain"/>
    <property type="match status" value="2"/>
</dbReference>
<dbReference type="FunFam" id="3.40.390.10:FF:000026">
    <property type="entry name" value="Pappalysin 1"/>
    <property type="match status" value="1"/>
</dbReference>
<evidence type="ECO:0000256" key="3">
    <source>
        <dbReference type="ARBA" id="ARBA00022737"/>
    </source>
</evidence>
<dbReference type="GO" id="GO:0004222">
    <property type="term" value="F:metalloendopeptidase activity"/>
    <property type="evidence" value="ECO:0007669"/>
    <property type="project" value="TreeGrafter"/>
</dbReference>
<dbReference type="SMART" id="SM00560">
    <property type="entry name" value="LamGL"/>
    <property type="match status" value="1"/>
</dbReference>
<keyword evidence="11" id="KW-1185">Reference proteome</keyword>
<feature type="signal peptide" evidence="8">
    <location>
        <begin position="1"/>
        <end position="20"/>
    </location>
</feature>
<dbReference type="InterPro" id="IPR011936">
    <property type="entry name" value="Myxo_disulph_rpt"/>
</dbReference>
<keyword evidence="2 8" id="KW-0732">Signal</keyword>
<dbReference type="PROSITE" id="PS50923">
    <property type="entry name" value="SUSHI"/>
    <property type="match status" value="2"/>
</dbReference>
<dbReference type="CDD" id="cd04275">
    <property type="entry name" value="ZnMc_pappalysin_like"/>
    <property type="match status" value="1"/>
</dbReference>
<reference evidence="10" key="1">
    <citation type="thesis" date="2020" institute="ProQuest LLC" country="789 East Eisenhower Parkway, Ann Arbor, MI, USA">
        <title>Comparative Genomics and Chromosome Evolution.</title>
        <authorList>
            <person name="Mudd A.B."/>
        </authorList>
    </citation>
    <scope>NUCLEOTIDE SEQUENCE</scope>
    <source>
        <strain evidence="10">Female2</strain>
        <tissue evidence="10">Blood</tissue>
    </source>
</reference>
<evidence type="ECO:0000256" key="8">
    <source>
        <dbReference type="SAM" id="SignalP"/>
    </source>
</evidence>
<dbReference type="PANTHER" id="PTHR46130">
    <property type="entry name" value="LAMGL DOMAIN-CONTAINING PROTEIN"/>
    <property type="match status" value="1"/>
</dbReference>
<dbReference type="Proteomes" id="UP000812440">
    <property type="component" value="Chromosome 8_10"/>
</dbReference>
<evidence type="ECO:0000313" key="10">
    <source>
        <dbReference type="EMBL" id="KAG8447663.1"/>
    </source>
</evidence>
<dbReference type="FunFam" id="2.60.120.200:FF:000097">
    <property type="entry name" value="Pappalysin 1"/>
    <property type="match status" value="1"/>
</dbReference>
<dbReference type="InterPro" id="IPR043543">
    <property type="entry name" value="PAPPA/PAPPA2"/>
</dbReference>
<evidence type="ECO:0000259" key="9">
    <source>
        <dbReference type="PROSITE" id="PS50923"/>
    </source>
</evidence>
<keyword evidence="6" id="KW-0768">Sushi</keyword>
<name>A0A8T2JVM9_9PIPI</name>
<dbReference type="Pfam" id="PF25900">
    <property type="entry name" value="PAPPA"/>
    <property type="match status" value="1"/>
</dbReference>
<dbReference type="InterPro" id="IPR035976">
    <property type="entry name" value="Sushi/SCR/CCP_sf"/>
</dbReference>
<dbReference type="InterPro" id="IPR000436">
    <property type="entry name" value="Sushi_SCR_CCP_dom"/>
</dbReference>
<feature type="domain" description="Sushi" evidence="9">
    <location>
        <begin position="1409"/>
        <end position="1469"/>
    </location>
</feature>
<dbReference type="SMART" id="SM00004">
    <property type="entry name" value="NL"/>
    <property type="match status" value="3"/>
</dbReference>
<evidence type="ECO:0000256" key="6">
    <source>
        <dbReference type="PROSITE-ProRule" id="PRU00302"/>
    </source>
</evidence>
<dbReference type="OrthoDB" id="536211at2759"/>
<evidence type="ECO:0000256" key="1">
    <source>
        <dbReference type="ARBA" id="ARBA00008721"/>
    </source>
</evidence>
<dbReference type="EMBL" id="JAACNH010000003">
    <property type="protein sequence ID" value="KAG8447663.1"/>
    <property type="molecule type" value="Genomic_DNA"/>
</dbReference>
<comment type="similarity">
    <text evidence="1">Belongs to the peptidase M43B family.</text>
</comment>
<dbReference type="Gene3D" id="2.60.120.200">
    <property type="match status" value="1"/>
</dbReference>
<feature type="disulfide bond" evidence="6">
    <location>
        <begin position="1411"/>
        <end position="1454"/>
    </location>
</feature>
<feature type="chain" id="PRO_5035755107" description="Sushi domain-containing protein" evidence="8">
    <location>
        <begin position="21"/>
        <end position="1621"/>
    </location>
</feature>
<keyword evidence="4 6" id="KW-1015">Disulfide bond</keyword>
<dbReference type="Pfam" id="PF05572">
    <property type="entry name" value="Peptidase_M43"/>
    <property type="match status" value="1"/>
</dbReference>
<feature type="domain" description="Sushi" evidence="9">
    <location>
        <begin position="1279"/>
        <end position="1340"/>
    </location>
</feature>
<dbReference type="InterPro" id="IPR058897">
    <property type="entry name" value="PAPPA_SD_C"/>
</dbReference>
<dbReference type="SUPFAM" id="SSF57535">
    <property type="entry name" value="Complement control module/SCR domain"/>
    <property type="match status" value="4"/>
</dbReference>
<dbReference type="Pfam" id="PF13385">
    <property type="entry name" value="Laminin_G_3"/>
    <property type="match status" value="1"/>
</dbReference>
<dbReference type="InterPro" id="IPR013320">
    <property type="entry name" value="ConA-like_dom_sf"/>
</dbReference>
<dbReference type="Gene3D" id="3.40.390.10">
    <property type="entry name" value="Collagenase (Catalytic Domain)"/>
    <property type="match status" value="1"/>
</dbReference>
<accession>A0A8T2JVM9</accession>
<dbReference type="SMART" id="SM00032">
    <property type="entry name" value="CCP"/>
    <property type="match status" value="4"/>
</dbReference>
<dbReference type="CDD" id="cd00033">
    <property type="entry name" value="CCP"/>
    <property type="match status" value="2"/>
</dbReference>
<keyword evidence="5" id="KW-0325">Glycoprotein</keyword>
<gene>
    <name evidence="10" type="ORF">GDO86_014973</name>
</gene>
<dbReference type="Pfam" id="PF00084">
    <property type="entry name" value="Sushi"/>
    <property type="match status" value="3"/>
</dbReference>
<evidence type="ECO:0000256" key="4">
    <source>
        <dbReference type="ARBA" id="ARBA00023157"/>
    </source>
</evidence>
<dbReference type="GO" id="GO:0006508">
    <property type="term" value="P:proteolysis"/>
    <property type="evidence" value="ECO:0007669"/>
    <property type="project" value="TreeGrafter"/>
</dbReference>
<evidence type="ECO:0000256" key="2">
    <source>
        <dbReference type="ARBA" id="ARBA00022729"/>
    </source>
</evidence>
<dbReference type="FunFam" id="2.10.70.10:FF:000068">
    <property type="entry name" value="Pappalysin 1"/>
    <property type="match status" value="1"/>
</dbReference>
<organism evidence="10 11">
    <name type="scientific">Hymenochirus boettgeri</name>
    <name type="common">Congo dwarf clawed frog</name>
    <dbReference type="NCBI Taxonomy" id="247094"/>
    <lineage>
        <taxon>Eukaryota</taxon>
        <taxon>Metazoa</taxon>
        <taxon>Chordata</taxon>
        <taxon>Craniata</taxon>
        <taxon>Vertebrata</taxon>
        <taxon>Euteleostomi</taxon>
        <taxon>Amphibia</taxon>
        <taxon>Batrachia</taxon>
        <taxon>Anura</taxon>
        <taxon>Pipoidea</taxon>
        <taxon>Pipidae</taxon>
        <taxon>Pipinae</taxon>
        <taxon>Hymenochirus</taxon>
    </lineage>
</organism>
<dbReference type="Pfam" id="PF00066">
    <property type="entry name" value="Notch"/>
    <property type="match status" value="1"/>
</dbReference>
<dbReference type="SUPFAM" id="SSF49899">
    <property type="entry name" value="Concanavalin A-like lectins/glucanases"/>
    <property type="match status" value="1"/>
</dbReference>
<dbReference type="GO" id="GO:0007166">
    <property type="term" value="P:cell surface receptor signaling pathway"/>
    <property type="evidence" value="ECO:0007669"/>
    <property type="project" value="TreeGrafter"/>
</dbReference>